<organism evidence="6 7">
    <name type="scientific">Decorospora gaudefroyi</name>
    <dbReference type="NCBI Taxonomy" id="184978"/>
    <lineage>
        <taxon>Eukaryota</taxon>
        <taxon>Fungi</taxon>
        <taxon>Dikarya</taxon>
        <taxon>Ascomycota</taxon>
        <taxon>Pezizomycotina</taxon>
        <taxon>Dothideomycetes</taxon>
        <taxon>Pleosporomycetidae</taxon>
        <taxon>Pleosporales</taxon>
        <taxon>Pleosporineae</taxon>
        <taxon>Pleosporaceae</taxon>
        <taxon>Decorospora</taxon>
    </lineage>
</organism>
<dbReference type="Proteomes" id="UP000800040">
    <property type="component" value="Unassembled WGS sequence"/>
</dbReference>
<accession>A0A6A5KPS3</accession>
<dbReference type="EMBL" id="ML975259">
    <property type="protein sequence ID" value="KAF1837659.1"/>
    <property type="molecule type" value="Genomic_DNA"/>
</dbReference>
<keyword evidence="5" id="KW-1133">Transmembrane helix</keyword>
<dbReference type="GO" id="GO:0043386">
    <property type="term" value="P:mycotoxin biosynthetic process"/>
    <property type="evidence" value="ECO:0007669"/>
    <property type="project" value="InterPro"/>
</dbReference>
<comment type="similarity">
    <text evidence="3">Belongs to the ustYa family.</text>
</comment>
<dbReference type="GO" id="GO:0016491">
    <property type="term" value="F:oxidoreductase activity"/>
    <property type="evidence" value="ECO:0007669"/>
    <property type="project" value="UniProtKB-KW"/>
</dbReference>
<feature type="compositionally biased region" description="Basic and acidic residues" evidence="4">
    <location>
        <begin position="17"/>
        <end position="29"/>
    </location>
</feature>
<keyword evidence="5" id="KW-0472">Membrane</keyword>
<comment type="pathway">
    <text evidence="1">Mycotoxin biosynthesis.</text>
</comment>
<dbReference type="PANTHER" id="PTHR33365">
    <property type="entry name" value="YALI0B05434P"/>
    <property type="match status" value="1"/>
</dbReference>
<feature type="region of interest" description="Disordered" evidence="4">
    <location>
        <begin position="1"/>
        <end position="46"/>
    </location>
</feature>
<dbReference type="Pfam" id="PF11807">
    <property type="entry name" value="UstYa"/>
    <property type="match status" value="1"/>
</dbReference>
<evidence type="ECO:0000256" key="4">
    <source>
        <dbReference type="SAM" id="MobiDB-lite"/>
    </source>
</evidence>
<evidence type="ECO:0000313" key="7">
    <source>
        <dbReference type="Proteomes" id="UP000800040"/>
    </source>
</evidence>
<protein>
    <submittedName>
        <fullName evidence="6">Uncharacterized protein</fullName>
    </submittedName>
</protein>
<keyword evidence="7" id="KW-1185">Reference proteome</keyword>
<keyword evidence="5" id="KW-0812">Transmembrane</keyword>
<dbReference type="InterPro" id="IPR021765">
    <property type="entry name" value="UstYa-like"/>
</dbReference>
<keyword evidence="2" id="KW-0560">Oxidoreductase</keyword>
<reference evidence="6" key="1">
    <citation type="submission" date="2020-01" db="EMBL/GenBank/DDBJ databases">
        <authorList>
            <consortium name="DOE Joint Genome Institute"/>
            <person name="Haridas S."/>
            <person name="Albert R."/>
            <person name="Binder M."/>
            <person name="Bloem J."/>
            <person name="Labutti K."/>
            <person name="Salamov A."/>
            <person name="Andreopoulos B."/>
            <person name="Baker S.E."/>
            <person name="Barry K."/>
            <person name="Bills G."/>
            <person name="Bluhm B.H."/>
            <person name="Cannon C."/>
            <person name="Castanera R."/>
            <person name="Culley D.E."/>
            <person name="Daum C."/>
            <person name="Ezra D."/>
            <person name="Gonzalez J.B."/>
            <person name="Henrissat B."/>
            <person name="Kuo A."/>
            <person name="Liang C."/>
            <person name="Lipzen A."/>
            <person name="Lutzoni F."/>
            <person name="Magnuson J."/>
            <person name="Mondo S."/>
            <person name="Nolan M."/>
            <person name="Ohm R."/>
            <person name="Pangilinan J."/>
            <person name="Park H.-J."/>
            <person name="Ramirez L."/>
            <person name="Alfaro M."/>
            <person name="Sun H."/>
            <person name="Tritt A."/>
            <person name="Yoshinaga Y."/>
            <person name="Zwiers L.-H."/>
            <person name="Turgeon B.G."/>
            <person name="Goodwin S.B."/>
            <person name="Spatafora J.W."/>
            <person name="Crous P.W."/>
            <person name="Grigoriev I.V."/>
        </authorList>
    </citation>
    <scope>NUCLEOTIDE SEQUENCE</scope>
    <source>
        <strain evidence="6">P77</strain>
    </source>
</reference>
<dbReference type="PANTHER" id="PTHR33365:SF11">
    <property type="entry name" value="TAT PATHWAY SIGNAL SEQUENCE"/>
    <property type="match status" value="1"/>
</dbReference>
<dbReference type="OrthoDB" id="3687641at2759"/>
<gene>
    <name evidence="6" type="ORF">BDW02DRAFT_490899</name>
</gene>
<evidence type="ECO:0000256" key="2">
    <source>
        <dbReference type="ARBA" id="ARBA00023002"/>
    </source>
</evidence>
<feature type="transmembrane region" description="Helical" evidence="5">
    <location>
        <begin position="64"/>
        <end position="85"/>
    </location>
</feature>
<proteinExistence type="inferred from homology"/>
<evidence type="ECO:0000256" key="3">
    <source>
        <dbReference type="ARBA" id="ARBA00035112"/>
    </source>
</evidence>
<name>A0A6A5KPS3_9PLEO</name>
<evidence type="ECO:0000256" key="5">
    <source>
        <dbReference type="SAM" id="Phobius"/>
    </source>
</evidence>
<dbReference type="AlphaFoldDB" id="A0A6A5KPS3"/>
<evidence type="ECO:0000313" key="6">
    <source>
        <dbReference type="EMBL" id="KAF1837659.1"/>
    </source>
</evidence>
<feature type="compositionally biased region" description="Polar residues" evidence="4">
    <location>
        <begin position="32"/>
        <end position="41"/>
    </location>
</feature>
<sequence length="303" mass="34490">MQRLNPFSPKTISYHRLSKEASTEHKQENDQDTTPNSSQNQNEDEEADHHLLAKQLRHRSRRMCLRQTCVYMLLSLTSLLIGLAFGEMFRLEYDVDGYIEPYASAYHNVPNVVWQKNVSFVGEPSAAMEKAWEGLIPKGRGFVRHDVLTKGELMSMSVFHEIHCLHGLLASHHLTTYQLSKLRYYHPTLFPSTSSSTFLPHHPPPRSAPPPFKTNLYLEAKLQSEPHAHAGHINHCFDYIRQALMCAADTNLEEVSFEEVDNGRGGKDQVLGAQGWGARRVCRPFWGVWGWAVRWGEGGEGII</sequence>
<evidence type="ECO:0000256" key="1">
    <source>
        <dbReference type="ARBA" id="ARBA00004685"/>
    </source>
</evidence>